<dbReference type="PROSITE" id="PS00211">
    <property type="entry name" value="ABC_TRANSPORTER_1"/>
    <property type="match status" value="1"/>
</dbReference>
<dbReference type="Gene3D" id="1.20.1560.10">
    <property type="entry name" value="ABC transporter type 1, transmembrane domain"/>
    <property type="match status" value="1"/>
</dbReference>
<evidence type="ECO:0000256" key="6">
    <source>
        <dbReference type="ARBA" id="ARBA00022989"/>
    </source>
</evidence>
<proteinExistence type="inferred from homology"/>
<dbReference type="InterPro" id="IPR027417">
    <property type="entry name" value="P-loop_NTPase"/>
</dbReference>
<dbReference type="PANTHER" id="PTHR24221:SF654">
    <property type="entry name" value="ATP-BINDING CASSETTE SUB-FAMILY B MEMBER 6"/>
    <property type="match status" value="1"/>
</dbReference>
<dbReference type="InterPro" id="IPR017871">
    <property type="entry name" value="ABC_transporter-like_CS"/>
</dbReference>
<keyword evidence="7" id="KW-0472">Membrane</keyword>
<dbReference type="InterPro" id="IPR011527">
    <property type="entry name" value="ABC1_TM_dom"/>
</dbReference>
<dbReference type="GO" id="GO:0034040">
    <property type="term" value="F:ATPase-coupled lipid transmembrane transporter activity"/>
    <property type="evidence" value="ECO:0007669"/>
    <property type="project" value="TreeGrafter"/>
</dbReference>
<keyword evidence="4" id="KW-0547">Nucleotide-binding</keyword>
<protein>
    <submittedName>
        <fullName evidence="8">ABC transporter ATP-binding protein</fullName>
    </submittedName>
</protein>
<organism evidence="8 9">
    <name type="scientific">Mariniplasma anaerobium</name>
    <dbReference type="NCBI Taxonomy" id="2735436"/>
    <lineage>
        <taxon>Bacteria</taxon>
        <taxon>Bacillati</taxon>
        <taxon>Mycoplasmatota</taxon>
        <taxon>Mollicutes</taxon>
        <taxon>Acholeplasmatales</taxon>
        <taxon>Acholeplasmataceae</taxon>
        <taxon>Mariniplasma</taxon>
    </lineage>
</organism>
<accession>A0A7U9XUT4</accession>
<evidence type="ECO:0000256" key="2">
    <source>
        <dbReference type="ARBA" id="ARBA00005417"/>
    </source>
</evidence>
<dbReference type="EMBL" id="AP024412">
    <property type="protein sequence ID" value="BCR35222.1"/>
    <property type="molecule type" value="Genomic_DNA"/>
</dbReference>
<dbReference type="Gene3D" id="3.40.50.300">
    <property type="entry name" value="P-loop containing nucleotide triphosphate hydrolases"/>
    <property type="match status" value="1"/>
</dbReference>
<dbReference type="AlphaFoldDB" id="A0A7U9XUT4"/>
<evidence type="ECO:0000256" key="3">
    <source>
        <dbReference type="ARBA" id="ARBA00022692"/>
    </source>
</evidence>
<evidence type="ECO:0000313" key="8">
    <source>
        <dbReference type="EMBL" id="BCR35222.1"/>
    </source>
</evidence>
<dbReference type="Proteomes" id="UP000620133">
    <property type="component" value="Chromosome"/>
</dbReference>
<evidence type="ECO:0000256" key="4">
    <source>
        <dbReference type="ARBA" id="ARBA00022741"/>
    </source>
</evidence>
<evidence type="ECO:0000313" key="9">
    <source>
        <dbReference type="Proteomes" id="UP000620133"/>
    </source>
</evidence>
<dbReference type="RefSeq" id="WP_176239095.1">
    <property type="nucleotide sequence ID" value="NZ_AP024412.1"/>
</dbReference>
<dbReference type="GO" id="GO:0005886">
    <property type="term" value="C:plasma membrane"/>
    <property type="evidence" value="ECO:0007669"/>
    <property type="project" value="UniProtKB-SubCell"/>
</dbReference>
<sequence>MKQFKIAYNIIKFTNKISKTFYLLIFAQAIMRTAKILIGVYGLKLIIDGLVSNDYHTSIQMILIVLGSEFLINILEKKLVSMLEIKKQEIMQRVYQTINFKLMNIDYQHLEDPYYLDLSERSKYAINQFDALDNLFKSFADIAYYILVISSMFAVLITFNPLILLIIFATLLLYTINSRFSSKQQVLLSKKLGPINRKFNYYQVIVSDVTSAKDFSVYPLSDLMFDKYSSFLNQTNKVMINFYLKNAIYKSIFVMISVIQIVAIYSLVGLQSITLSVGVSLFVFLIAAATKTSEALSSFITSMFSFQSSSNMLEPLVELMNVEESEELYKDGQIASEMQSLRFDKVSFHYPNHEKIVLKDISFTINKGEKISIVGLNGAGKTTLVKLICRLYKPTSGTIYWNGIDINDYQYESFLNQIAAVFQDFKMFALTLHENVDMESKNREDVLRCIKQAGLDNKIASLEHGIDTYLSKEYHENGIEMSGGELQKLAIARAFYKNSSLIILDEPTSALDPLAEAEIYEHFSELVANRTSIYISHRMSSCVFSDRIIILDENKIQMIDTHEELMKQKNSRYYELFNSQAMYYQANADS</sequence>
<dbReference type="InterPro" id="IPR003439">
    <property type="entry name" value="ABC_transporter-like_ATP-bd"/>
</dbReference>
<dbReference type="PANTHER" id="PTHR24221">
    <property type="entry name" value="ATP-BINDING CASSETTE SUB-FAMILY B"/>
    <property type="match status" value="1"/>
</dbReference>
<dbReference type="PROSITE" id="PS50893">
    <property type="entry name" value="ABC_TRANSPORTER_2"/>
    <property type="match status" value="1"/>
</dbReference>
<dbReference type="InterPro" id="IPR039421">
    <property type="entry name" value="Type_1_exporter"/>
</dbReference>
<comment type="subcellular location">
    <subcellularLocation>
        <location evidence="1">Cell membrane</location>
        <topology evidence="1">Multi-pass membrane protein</topology>
    </subcellularLocation>
</comment>
<dbReference type="InterPro" id="IPR036640">
    <property type="entry name" value="ABC1_TM_sf"/>
</dbReference>
<reference evidence="8" key="1">
    <citation type="submission" date="2021-01" db="EMBL/GenBank/DDBJ databases">
        <title>Draft genome sequence of Acholeplasmataceae bacterium strain Mahy22.</title>
        <authorList>
            <person name="Watanabe M."/>
            <person name="Kojima H."/>
            <person name="Fukui M."/>
        </authorList>
    </citation>
    <scope>NUCLEOTIDE SEQUENCE</scope>
    <source>
        <strain evidence="8">Mahy22</strain>
    </source>
</reference>
<evidence type="ECO:0000256" key="7">
    <source>
        <dbReference type="ARBA" id="ARBA00023136"/>
    </source>
</evidence>
<gene>
    <name evidence="8" type="ORF">MPAN_001150</name>
</gene>
<keyword evidence="5 8" id="KW-0067">ATP-binding</keyword>
<dbReference type="GO" id="GO:0016887">
    <property type="term" value="F:ATP hydrolysis activity"/>
    <property type="evidence" value="ECO:0007669"/>
    <property type="project" value="InterPro"/>
</dbReference>
<evidence type="ECO:0000256" key="1">
    <source>
        <dbReference type="ARBA" id="ARBA00004651"/>
    </source>
</evidence>
<evidence type="ECO:0000256" key="5">
    <source>
        <dbReference type="ARBA" id="ARBA00022840"/>
    </source>
</evidence>
<dbReference type="SUPFAM" id="SSF90123">
    <property type="entry name" value="ABC transporter transmembrane region"/>
    <property type="match status" value="1"/>
</dbReference>
<dbReference type="SUPFAM" id="SSF52540">
    <property type="entry name" value="P-loop containing nucleoside triphosphate hydrolases"/>
    <property type="match status" value="1"/>
</dbReference>
<dbReference type="GO" id="GO:0005524">
    <property type="term" value="F:ATP binding"/>
    <property type="evidence" value="ECO:0007669"/>
    <property type="project" value="UniProtKB-KW"/>
</dbReference>
<dbReference type="SMART" id="SM00382">
    <property type="entry name" value="AAA"/>
    <property type="match status" value="1"/>
</dbReference>
<keyword evidence="9" id="KW-1185">Reference proteome</keyword>
<name>A0A7U9XUT4_9MOLU</name>
<dbReference type="InterPro" id="IPR003593">
    <property type="entry name" value="AAA+_ATPase"/>
</dbReference>
<dbReference type="Pfam" id="PF00005">
    <property type="entry name" value="ABC_tran"/>
    <property type="match status" value="1"/>
</dbReference>
<keyword evidence="3" id="KW-0812">Transmembrane</keyword>
<dbReference type="KEGG" id="manr:MPAN_001150"/>
<dbReference type="GO" id="GO:0140359">
    <property type="term" value="F:ABC-type transporter activity"/>
    <property type="evidence" value="ECO:0007669"/>
    <property type="project" value="InterPro"/>
</dbReference>
<dbReference type="PROSITE" id="PS50929">
    <property type="entry name" value="ABC_TM1F"/>
    <property type="match status" value="1"/>
</dbReference>
<keyword evidence="6" id="KW-1133">Transmembrane helix</keyword>
<comment type="similarity">
    <text evidence="2">Belongs to the ABC transporter superfamily.</text>
</comment>